<sequence>MSSNTYLPELAQAEAPLSDEELGILRKQYLDEGDYVCVQTKFNYSWGLIKSLSNDDQQLGVRLLTEVFKDNPNRRRECLYYLSMGNFKLGDFTTARKYCDILLSKEPRNAQAIRLRQMIEDRLAKEGLIGVAIIGGVVAVGATVLGVLMRHRRN</sequence>
<feature type="transmembrane region" description="Helical" evidence="13">
    <location>
        <begin position="127"/>
        <end position="148"/>
    </location>
</feature>
<accession>A0A1E3PIT6</accession>
<dbReference type="Proteomes" id="UP000095009">
    <property type="component" value="Unassembled WGS sequence"/>
</dbReference>
<dbReference type="EMBL" id="KV454410">
    <property type="protein sequence ID" value="ODQ65325.1"/>
    <property type="molecule type" value="Genomic_DNA"/>
</dbReference>
<dbReference type="GO" id="GO:0000422">
    <property type="term" value="P:autophagy of mitochondrion"/>
    <property type="evidence" value="ECO:0007669"/>
    <property type="project" value="TreeGrafter"/>
</dbReference>
<evidence type="ECO:0000256" key="3">
    <source>
        <dbReference type="ARBA" id="ARBA00014314"/>
    </source>
</evidence>
<dbReference type="GO" id="GO:0016559">
    <property type="term" value="P:peroxisome fission"/>
    <property type="evidence" value="ECO:0007669"/>
    <property type="project" value="TreeGrafter"/>
</dbReference>
<comment type="subcellular location">
    <subcellularLocation>
        <location evidence="1">Mitochondrion outer membrane</location>
        <topology evidence="1">Single-pass membrane protein</topology>
    </subcellularLocation>
</comment>
<dbReference type="InterPro" id="IPR033745">
    <property type="entry name" value="Fis1_cytosol"/>
</dbReference>
<evidence type="ECO:0000256" key="2">
    <source>
        <dbReference type="ARBA" id="ARBA00008937"/>
    </source>
</evidence>
<evidence type="ECO:0000313" key="15">
    <source>
        <dbReference type="Proteomes" id="UP000095009"/>
    </source>
</evidence>
<comment type="function">
    <text evidence="11">Has a role in mitochondrial fission. Has a role in outer membrane fission but not matrix separation.</text>
</comment>
<dbReference type="InterPro" id="IPR011990">
    <property type="entry name" value="TPR-like_helical_dom_sf"/>
</dbReference>
<dbReference type="GO" id="GO:0005741">
    <property type="term" value="C:mitochondrial outer membrane"/>
    <property type="evidence" value="ECO:0007669"/>
    <property type="project" value="UniProtKB-SubCell"/>
</dbReference>
<evidence type="ECO:0000256" key="4">
    <source>
        <dbReference type="ARBA" id="ARBA00022692"/>
    </source>
</evidence>
<proteinExistence type="inferred from homology"/>
<dbReference type="AlphaFoldDB" id="A0A1E3PIT6"/>
<dbReference type="FunFam" id="1.25.40.10:FF:000179">
    <property type="entry name" value="Mitochondrial fission 1 protein"/>
    <property type="match status" value="1"/>
</dbReference>
<dbReference type="InterPro" id="IPR028058">
    <property type="entry name" value="Fis1_TPR_N"/>
</dbReference>
<keyword evidence="8 13" id="KW-1133">Transmembrane helix</keyword>
<dbReference type="Pfam" id="PF14853">
    <property type="entry name" value="Fis1_TPR_C"/>
    <property type="match status" value="1"/>
</dbReference>
<dbReference type="InterPro" id="IPR028061">
    <property type="entry name" value="Fis1_TPR_C"/>
</dbReference>
<protein>
    <recommendedName>
        <fullName evidence="3 12">Mitochondrial fission 1 protein</fullName>
    </recommendedName>
</protein>
<gene>
    <name evidence="14" type="ORF">NADFUDRAFT_47023</name>
</gene>
<evidence type="ECO:0000256" key="12">
    <source>
        <dbReference type="PIRNR" id="PIRNR008835"/>
    </source>
</evidence>
<dbReference type="PANTHER" id="PTHR13247">
    <property type="entry name" value="TETRATRICOPEPTIDE REPEAT PROTEIN 11 TPR REPEAT PROTEIN 11"/>
    <property type="match status" value="1"/>
</dbReference>
<dbReference type="GO" id="GO:0000266">
    <property type="term" value="P:mitochondrial fission"/>
    <property type="evidence" value="ECO:0007669"/>
    <property type="project" value="UniProtKB-UniRule"/>
</dbReference>
<dbReference type="Gene3D" id="1.25.40.10">
    <property type="entry name" value="Tetratricopeptide repeat domain"/>
    <property type="match status" value="1"/>
</dbReference>
<keyword evidence="10 12" id="KW-0472">Membrane</keyword>
<evidence type="ECO:0000256" key="8">
    <source>
        <dbReference type="ARBA" id="ARBA00022989"/>
    </source>
</evidence>
<keyword evidence="9 12" id="KW-0496">Mitochondrion</keyword>
<evidence type="ECO:0000256" key="5">
    <source>
        <dbReference type="ARBA" id="ARBA00022737"/>
    </source>
</evidence>
<comment type="domain">
    <text evidence="12">The C-terminus is required for mitochondrial localization, while the N-terminus is necessary for mitochondrial fission.</text>
</comment>
<dbReference type="SUPFAM" id="SSF48452">
    <property type="entry name" value="TPR-like"/>
    <property type="match status" value="1"/>
</dbReference>
<name>A0A1E3PIT6_9ASCO</name>
<dbReference type="CDD" id="cd12212">
    <property type="entry name" value="Fis1"/>
    <property type="match status" value="1"/>
</dbReference>
<dbReference type="OrthoDB" id="421154at2759"/>
<evidence type="ECO:0000256" key="13">
    <source>
        <dbReference type="SAM" id="Phobius"/>
    </source>
</evidence>
<keyword evidence="5" id="KW-0677">Repeat</keyword>
<evidence type="ECO:0000256" key="7">
    <source>
        <dbReference type="ARBA" id="ARBA00022803"/>
    </source>
</evidence>
<dbReference type="STRING" id="857566.A0A1E3PIT6"/>
<comment type="similarity">
    <text evidence="2 12">Belongs to the FIS1 family.</text>
</comment>
<keyword evidence="7" id="KW-0802">TPR repeat</keyword>
<evidence type="ECO:0000256" key="6">
    <source>
        <dbReference type="ARBA" id="ARBA00022787"/>
    </source>
</evidence>
<organism evidence="14 15">
    <name type="scientific">Nadsonia fulvescens var. elongata DSM 6958</name>
    <dbReference type="NCBI Taxonomy" id="857566"/>
    <lineage>
        <taxon>Eukaryota</taxon>
        <taxon>Fungi</taxon>
        <taxon>Dikarya</taxon>
        <taxon>Ascomycota</taxon>
        <taxon>Saccharomycotina</taxon>
        <taxon>Dipodascomycetes</taxon>
        <taxon>Dipodascales</taxon>
        <taxon>Dipodascales incertae sedis</taxon>
        <taxon>Nadsonia</taxon>
    </lineage>
</organism>
<keyword evidence="15" id="KW-1185">Reference proteome</keyword>
<keyword evidence="6 12" id="KW-1000">Mitochondrion outer membrane</keyword>
<evidence type="ECO:0000256" key="1">
    <source>
        <dbReference type="ARBA" id="ARBA00004572"/>
    </source>
</evidence>
<reference evidence="14 15" key="1">
    <citation type="journal article" date="2016" name="Proc. Natl. Acad. Sci. U.S.A.">
        <title>Comparative genomics of biotechnologically important yeasts.</title>
        <authorList>
            <person name="Riley R."/>
            <person name="Haridas S."/>
            <person name="Wolfe K.H."/>
            <person name="Lopes M.R."/>
            <person name="Hittinger C.T."/>
            <person name="Goeker M."/>
            <person name="Salamov A.A."/>
            <person name="Wisecaver J.H."/>
            <person name="Long T.M."/>
            <person name="Calvey C.H."/>
            <person name="Aerts A.L."/>
            <person name="Barry K.W."/>
            <person name="Choi C."/>
            <person name="Clum A."/>
            <person name="Coughlan A.Y."/>
            <person name="Deshpande S."/>
            <person name="Douglass A.P."/>
            <person name="Hanson S.J."/>
            <person name="Klenk H.-P."/>
            <person name="LaButti K.M."/>
            <person name="Lapidus A."/>
            <person name="Lindquist E.A."/>
            <person name="Lipzen A.M."/>
            <person name="Meier-Kolthoff J.P."/>
            <person name="Ohm R.A."/>
            <person name="Otillar R.P."/>
            <person name="Pangilinan J.L."/>
            <person name="Peng Y."/>
            <person name="Rokas A."/>
            <person name="Rosa C.A."/>
            <person name="Scheuner C."/>
            <person name="Sibirny A.A."/>
            <person name="Slot J.C."/>
            <person name="Stielow J.B."/>
            <person name="Sun H."/>
            <person name="Kurtzman C.P."/>
            <person name="Blackwell M."/>
            <person name="Grigoriev I.V."/>
            <person name="Jeffries T.W."/>
        </authorList>
    </citation>
    <scope>NUCLEOTIDE SEQUENCE [LARGE SCALE GENOMIC DNA]</scope>
    <source>
        <strain evidence="14 15">DSM 6958</strain>
    </source>
</reference>
<keyword evidence="4 13" id="KW-0812">Transmembrane</keyword>
<dbReference type="GO" id="GO:0005778">
    <property type="term" value="C:peroxisomal membrane"/>
    <property type="evidence" value="ECO:0007669"/>
    <property type="project" value="TreeGrafter"/>
</dbReference>
<evidence type="ECO:0000256" key="10">
    <source>
        <dbReference type="ARBA" id="ARBA00023136"/>
    </source>
</evidence>
<dbReference type="Pfam" id="PF14852">
    <property type="entry name" value="Fis1_TPR_N"/>
    <property type="match status" value="1"/>
</dbReference>
<evidence type="ECO:0000256" key="11">
    <source>
        <dbReference type="ARBA" id="ARBA00025016"/>
    </source>
</evidence>
<dbReference type="InterPro" id="IPR016543">
    <property type="entry name" value="Fis1"/>
</dbReference>
<evidence type="ECO:0000313" key="14">
    <source>
        <dbReference type="EMBL" id="ODQ65325.1"/>
    </source>
</evidence>
<dbReference type="PIRSF" id="PIRSF008835">
    <property type="entry name" value="TPR_repeat_11_Fis1"/>
    <property type="match status" value="1"/>
</dbReference>
<dbReference type="PANTHER" id="PTHR13247:SF0">
    <property type="entry name" value="MITOCHONDRIAL FISSION 1 PROTEIN"/>
    <property type="match status" value="1"/>
</dbReference>
<evidence type="ECO:0000256" key="9">
    <source>
        <dbReference type="ARBA" id="ARBA00023128"/>
    </source>
</evidence>